<accession>A0A6P7GYE1</accession>
<protein>
    <submittedName>
        <fullName evidence="4">Uncharacterized protein LOC114342204</fullName>
    </submittedName>
</protein>
<evidence type="ECO:0000313" key="3">
    <source>
        <dbReference type="Proteomes" id="UP001652700"/>
    </source>
</evidence>
<keyword evidence="1" id="KW-0472">Membrane</keyword>
<feature type="transmembrane region" description="Helical" evidence="1">
    <location>
        <begin position="222"/>
        <end position="248"/>
    </location>
</feature>
<organism evidence="4">
    <name type="scientific">Diabrotica virgifera virgifera</name>
    <name type="common">western corn rootworm</name>
    <dbReference type="NCBI Taxonomy" id="50390"/>
    <lineage>
        <taxon>Eukaryota</taxon>
        <taxon>Metazoa</taxon>
        <taxon>Ecdysozoa</taxon>
        <taxon>Arthropoda</taxon>
        <taxon>Hexapoda</taxon>
        <taxon>Insecta</taxon>
        <taxon>Pterygota</taxon>
        <taxon>Neoptera</taxon>
        <taxon>Endopterygota</taxon>
        <taxon>Coleoptera</taxon>
        <taxon>Polyphaga</taxon>
        <taxon>Cucujiformia</taxon>
        <taxon>Chrysomeloidea</taxon>
        <taxon>Chrysomelidae</taxon>
        <taxon>Galerucinae</taxon>
        <taxon>Diabroticina</taxon>
        <taxon>Diabroticites</taxon>
        <taxon>Diabrotica</taxon>
    </lineage>
</organism>
<name>A0A6P7GYE1_DIAVI</name>
<dbReference type="AlphaFoldDB" id="A0A6P7GYE1"/>
<keyword evidence="1" id="KW-0812">Transmembrane</keyword>
<reference evidence="4" key="1">
    <citation type="submission" date="2025-04" db="UniProtKB">
        <authorList>
            <consortium name="RefSeq"/>
        </authorList>
    </citation>
    <scope>IDENTIFICATION</scope>
    <source>
        <tissue evidence="4">Whole insect</tissue>
    </source>
</reference>
<sequence length="339" mass="40117">MTGNGSFLADLINYTTLEDNNDNFGDDSDSYEDVYTFYGPFSKVVNIFKDIILSLFILVLDCILLYLFCSFSKIRKKYNVYILNFVILDTFAQIKSIIDFLFIYTLSVNQYYKFSYVIFLTVHFYKYSLAFYFILSFLLALEWFVESYRPHLLNIPDFVRNVVLFVLNCIVLVLGIFTYFLPSIVRHDDIVIFIAYFATLFSMLILNVLVRRVDLTRAYVHTSYILNVANIVFVSYFILILYNIFLIYVVELNFVCYCILLFTLFIPQLLAHAHFVLIMWVFYKNNIDVRNVVNRHFKVLEDFNDDRTLTENQEVEENTYIHADNFGSVDDTRRISSFI</sequence>
<proteinExistence type="predicted"/>
<feature type="transmembrane region" description="Helical" evidence="1">
    <location>
        <begin position="254"/>
        <end position="283"/>
    </location>
</feature>
<dbReference type="OrthoDB" id="6777751at2759"/>
<evidence type="ECO:0000256" key="1">
    <source>
        <dbReference type="SAM" id="Phobius"/>
    </source>
</evidence>
<dbReference type="Proteomes" id="UP001652700">
    <property type="component" value="Unplaced"/>
</dbReference>
<feature type="transmembrane region" description="Helical" evidence="1">
    <location>
        <begin position="162"/>
        <end position="184"/>
    </location>
</feature>
<evidence type="ECO:0000313" key="2">
    <source>
        <dbReference type="EnsemblMetazoa" id="XP_050510538.1"/>
    </source>
</evidence>
<gene>
    <name evidence="4" type="primary">LOC114342204</name>
</gene>
<feature type="transmembrane region" description="Helical" evidence="1">
    <location>
        <begin position="116"/>
        <end position="141"/>
    </location>
</feature>
<feature type="transmembrane region" description="Helical" evidence="1">
    <location>
        <begin position="81"/>
        <end position="104"/>
    </location>
</feature>
<dbReference type="InParanoid" id="A0A6P7GYE1"/>
<feature type="transmembrane region" description="Helical" evidence="1">
    <location>
        <begin position="190"/>
        <end position="210"/>
    </location>
</feature>
<reference evidence="2" key="2">
    <citation type="submission" date="2025-05" db="UniProtKB">
        <authorList>
            <consortium name="EnsemblMetazoa"/>
        </authorList>
    </citation>
    <scope>IDENTIFICATION</scope>
</reference>
<keyword evidence="3" id="KW-1185">Reference proteome</keyword>
<dbReference type="EnsemblMetazoa" id="XM_050654581.1">
    <property type="protein sequence ID" value="XP_050510538.1"/>
    <property type="gene ID" value="LOC126887192"/>
</dbReference>
<keyword evidence="1" id="KW-1133">Transmembrane helix</keyword>
<evidence type="ECO:0000313" key="4">
    <source>
        <dbReference type="RefSeq" id="XP_028148795.1"/>
    </source>
</evidence>
<dbReference type="RefSeq" id="XP_028148795.1">
    <property type="nucleotide sequence ID" value="XM_028292994.1"/>
</dbReference>
<feature type="transmembrane region" description="Helical" evidence="1">
    <location>
        <begin position="51"/>
        <end position="69"/>
    </location>
</feature>